<organism evidence="3 4">
    <name type="scientific">Ceriporiopsis subvermispora (strain B)</name>
    <name type="common">White-rot fungus</name>
    <name type="synonym">Gelatoporia subvermispora</name>
    <dbReference type="NCBI Taxonomy" id="914234"/>
    <lineage>
        <taxon>Eukaryota</taxon>
        <taxon>Fungi</taxon>
        <taxon>Dikarya</taxon>
        <taxon>Basidiomycota</taxon>
        <taxon>Agaricomycotina</taxon>
        <taxon>Agaricomycetes</taxon>
        <taxon>Polyporales</taxon>
        <taxon>Gelatoporiaceae</taxon>
        <taxon>Gelatoporia</taxon>
    </lineage>
</organism>
<dbReference type="AlphaFoldDB" id="M2QYZ6"/>
<dbReference type="OrthoDB" id="10517866at2759"/>
<evidence type="ECO:0000313" key="3">
    <source>
        <dbReference type="EMBL" id="EMD31751.1"/>
    </source>
</evidence>
<evidence type="ECO:0000256" key="2">
    <source>
        <dbReference type="SAM" id="Phobius"/>
    </source>
</evidence>
<feature type="region of interest" description="Disordered" evidence="1">
    <location>
        <begin position="244"/>
        <end position="270"/>
    </location>
</feature>
<sequence>MFMTIRTYAISGYNWWTTTSVFVLCAMPVGMSAYGYFAHRHFELVKLPIIGDTCLDTSDISAGFMLTAIDVGTLLLANQQASDCQLVEIITRISFLLPDIVVLLLTVVKTHAARRESKHHSMIAPFSALLLHNGKWMMKLHIANAVAFAFSRRWASTFFIASTFLNPGMAIAISRFHLTLRRMAYELDDTGDPRLLSFSRIRDPEDAASHLSGPIFYDPGMAEEWSDTESDNVQLDNVPLNPEERGKLYIDADDGGRDLKRTRHEDEPVI</sequence>
<keyword evidence="2" id="KW-0812">Transmembrane</keyword>
<dbReference type="Proteomes" id="UP000016930">
    <property type="component" value="Unassembled WGS sequence"/>
</dbReference>
<evidence type="ECO:0000256" key="1">
    <source>
        <dbReference type="SAM" id="MobiDB-lite"/>
    </source>
</evidence>
<dbReference type="EMBL" id="KB445815">
    <property type="protein sequence ID" value="EMD31751.1"/>
    <property type="molecule type" value="Genomic_DNA"/>
</dbReference>
<keyword evidence="4" id="KW-1185">Reference proteome</keyword>
<feature type="transmembrane region" description="Helical" evidence="2">
    <location>
        <begin position="158"/>
        <end position="178"/>
    </location>
</feature>
<reference evidence="3 4" key="1">
    <citation type="journal article" date="2012" name="Proc. Natl. Acad. Sci. U.S.A.">
        <title>Comparative genomics of Ceriporiopsis subvermispora and Phanerochaete chrysosporium provide insight into selective ligninolysis.</title>
        <authorList>
            <person name="Fernandez-Fueyo E."/>
            <person name="Ruiz-Duenas F.J."/>
            <person name="Ferreira P."/>
            <person name="Floudas D."/>
            <person name="Hibbett D.S."/>
            <person name="Canessa P."/>
            <person name="Larrondo L.F."/>
            <person name="James T.Y."/>
            <person name="Seelenfreund D."/>
            <person name="Lobos S."/>
            <person name="Polanco R."/>
            <person name="Tello M."/>
            <person name="Honda Y."/>
            <person name="Watanabe T."/>
            <person name="Watanabe T."/>
            <person name="Ryu J.S."/>
            <person name="Kubicek C.P."/>
            <person name="Schmoll M."/>
            <person name="Gaskell J."/>
            <person name="Hammel K.E."/>
            <person name="St John F.J."/>
            <person name="Vanden Wymelenberg A."/>
            <person name="Sabat G."/>
            <person name="Splinter BonDurant S."/>
            <person name="Syed K."/>
            <person name="Yadav J.S."/>
            <person name="Doddapaneni H."/>
            <person name="Subramanian V."/>
            <person name="Lavin J.L."/>
            <person name="Oguiza J.A."/>
            <person name="Perez G."/>
            <person name="Pisabarro A.G."/>
            <person name="Ramirez L."/>
            <person name="Santoyo F."/>
            <person name="Master E."/>
            <person name="Coutinho P.M."/>
            <person name="Henrissat B."/>
            <person name="Lombard V."/>
            <person name="Magnuson J.K."/>
            <person name="Kuees U."/>
            <person name="Hori C."/>
            <person name="Igarashi K."/>
            <person name="Samejima M."/>
            <person name="Held B.W."/>
            <person name="Barry K.W."/>
            <person name="LaButti K.M."/>
            <person name="Lapidus A."/>
            <person name="Lindquist E.A."/>
            <person name="Lucas S.M."/>
            <person name="Riley R."/>
            <person name="Salamov A.A."/>
            <person name="Hoffmeister D."/>
            <person name="Schwenk D."/>
            <person name="Hadar Y."/>
            <person name="Yarden O."/>
            <person name="de Vries R.P."/>
            <person name="Wiebenga A."/>
            <person name="Stenlid J."/>
            <person name="Eastwood D."/>
            <person name="Grigoriev I.V."/>
            <person name="Berka R.M."/>
            <person name="Blanchette R.A."/>
            <person name="Kersten P."/>
            <person name="Martinez A.T."/>
            <person name="Vicuna R."/>
            <person name="Cullen D."/>
        </authorList>
    </citation>
    <scope>NUCLEOTIDE SEQUENCE [LARGE SCALE GENOMIC DNA]</scope>
    <source>
        <strain evidence="3 4">B</strain>
    </source>
</reference>
<evidence type="ECO:0000313" key="4">
    <source>
        <dbReference type="Proteomes" id="UP000016930"/>
    </source>
</evidence>
<gene>
    <name evidence="3" type="ORF">CERSUDRAFT_119343</name>
</gene>
<dbReference type="HOGENOM" id="CLU_1030584_0_0_1"/>
<feature type="transmembrane region" description="Helical" evidence="2">
    <location>
        <begin position="15"/>
        <end position="37"/>
    </location>
</feature>
<protein>
    <submittedName>
        <fullName evidence="3">Uncharacterized protein</fullName>
    </submittedName>
</protein>
<name>M2QYZ6_CERS8</name>
<proteinExistence type="predicted"/>
<keyword evidence="2" id="KW-1133">Transmembrane helix</keyword>
<keyword evidence="2" id="KW-0472">Membrane</keyword>
<accession>M2QYZ6</accession>